<dbReference type="VEuPathDB" id="FungiDB:AMAG_12954"/>
<reference evidence="1 2" key="1">
    <citation type="submission" date="2009-11" db="EMBL/GenBank/DDBJ databases">
        <title>Annotation of Allomyces macrogynus ATCC 38327.</title>
        <authorList>
            <consortium name="The Broad Institute Genome Sequencing Platform"/>
            <person name="Russ C."/>
            <person name="Cuomo C."/>
            <person name="Burger G."/>
            <person name="Gray M.W."/>
            <person name="Holland P.W.H."/>
            <person name="King N."/>
            <person name="Lang F.B.F."/>
            <person name="Roger A.J."/>
            <person name="Ruiz-Trillo I."/>
            <person name="Young S.K."/>
            <person name="Zeng Q."/>
            <person name="Gargeya S."/>
            <person name="Fitzgerald M."/>
            <person name="Haas B."/>
            <person name="Abouelleil A."/>
            <person name="Alvarado L."/>
            <person name="Arachchi H.M."/>
            <person name="Berlin A."/>
            <person name="Chapman S.B."/>
            <person name="Gearin G."/>
            <person name="Goldberg J."/>
            <person name="Griggs A."/>
            <person name="Gujja S."/>
            <person name="Hansen M."/>
            <person name="Heiman D."/>
            <person name="Howarth C."/>
            <person name="Larimer J."/>
            <person name="Lui A."/>
            <person name="MacDonald P.J.P."/>
            <person name="McCowen C."/>
            <person name="Montmayeur A."/>
            <person name="Murphy C."/>
            <person name="Neiman D."/>
            <person name="Pearson M."/>
            <person name="Priest M."/>
            <person name="Roberts A."/>
            <person name="Saif S."/>
            <person name="Shea T."/>
            <person name="Sisk P."/>
            <person name="Stolte C."/>
            <person name="Sykes S."/>
            <person name="Wortman J."/>
            <person name="Nusbaum C."/>
            <person name="Birren B."/>
        </authorList>
    </citation>
    <scope>NUCLEOTIDE SEQUENCE [LARGE SCALE GENOMIC DNA]</scope>
    <source>
        <strain evidence="1 2">ATCC 38327</strain>
    </source>
</reference>
<dbReference type="OrthoDB" id="10485398at2759"/>
<protein>
    <submittedName>
        <fullName evidence="1">Uncharacterized protein</fullName>
    </submittedName>
</protein>
<gene>
    <name evidence="1" type="ORF">AMAG_12954</name>
</gene>
<organism evidence="1 2">
    <name type="scientific">Allomyces macrogynus (strain ATCC 38327)</name>
    <name type="common">Allomyces javanicus var. macrogynus</name>
    <dbReference type="NCBI Taxonomy" id="578462"/>
    <lineage>
        <taxon>Eukaryota</taxon>
        <taxon>Fungi</taxon>
        <taxon>Fungi incertae sedis</taxon>
        <taxon>Blastocladiomycota</taxon>
        <taxon>Blastocladiomycetes</taxon>
        <taxon>Blastocladiales</taxon>
        <taxon>Blastocladiaceae</taxon>
        <taxon>Allomyces</taxon>
    </lineage>
</organism>
<evidence type="ECO:0000313" key="2">
    <source>
        <dbReference type="Proteomes" id="UP000054350"/>
    </source>
</evidence>
<reference evidence="2" key="2">
    <citation type="submission" date="2009-11" db="EMBL/GenBank/DDBJ databases">
        <title>The Genome Sequence of Allomyces macrogynus strain ATCC 38327.</title>
        <authorList>
            <consortium name="The Broad Institute Genome Sequencing Platform"/>
            <person name="Russ C."/>
            <person name="Cuomo C."/>
            <person name="Shea T."/>
            <person name="Young S.K."/>
            <person name="Zeng Q."/>
            <person name="Koehrsen M."/>
            <person name="Haas B."/>
            <person name="Borodovsky M."/>
            <person name="Guigo R."/>
            <person name="Alvarado L."/>
            <person name="Berlin A."/>
            <person name="Borenstein D."/>
            <person name="Chen Z."/>
            <person name="Engels R."/>
            <person name="Freedman E."/>
            <person name="Gellesch M."/>
            <person name="Goldberg J."/>
            <person name="Griggs A."/>
            <person name="Gujja S."/>
            <person name="Heiman D."/>
            <person name="Hepburn T."/>
            <person name="Howarth C."/>
            <person name="Jen D."/>
            <person name="Larson L."/>
            <person name="Lewis B."/>
            <person name="Mehta T."/>
            <person name="Park D."/>
            <person name="Pearson M."/>
            <person name="Roberts A."/>
            <person name="Saif S."/>
            <person name="Shenoy N."/>
            <person name="Sisk P."/>
            <person name="Stolte C."/>
            <person name="Sykes S."/>
            <person name="Walk T."/>
            <person name="White J."/>
            <person name="Yandava C."/>
            <person name="Burger G."/>
            <person name="Gray M.W."/>
            <person name="Holland P.W.H."/>
            <person name="King N."/>
            <person name="Lang F.B.F."/>
            <person name="Roger A.J."/>
            <person name="Ruiz-Trillo I."/>
            <person name="Lander E."/>
            <person name="Nusbaum C."/>
        </authorList>
    </citation>
    <scope>NUCLEOTIDE SEQUENCE [LARGE SCALE GENOMIC DNA]</scope>
    <source>
        <strain evidence="2">ATCC 38327</strain>
    </source>
</reference>
<proteinExistence type="predicted"/>
<accession>A0A0L0T0K7</accession>
<dbReference type="Proteomes" id="UP000054350">
    <property type="component" value="Unassembled WGS sequence"/>
</dbReference>
<sequence>MDRYHHDPGMRRRAIASGDPVRYLIFGPDAKHGNCTAALISIAKAVTQAVLGVLAKDFQLHVGWGDYMDLICCVVLPVIDFFLRG</sequence>
<dbReference type="AlphaFoldDB" id="A0A0L0T0K7"/>
<evidence type="ECO:0000313" key="1">
    <source>
        <dbReference type="EMBL" id="KNE68287.1"/>
    </source>
</evidence>
<dbReference type="EMBL" id="GG745356">
    <property type="protein sequence ID" value="KNE68287.1"/>
    <property type="molecule type" value="Genomic_DNA"/>
</dbReference>
<name>A0A0L0T0K7_ALLM3</name>
<keyword evidence="2" id="KW-1185">Reference proteome</keyword>